<dbReference type="PRINTS" id="PR00781">
    <property type="entry name" value="LIPOSIGPTASE"/>
</dbReference>
<sequence>MRLVFWAGFWTFLLDQATKYIVVHMMNLMTRQEIDVAAPFLVFQMAWNRGVNFGIGAAADMRWVLIGIALAISAAVLVWLWRAGGTKWTYISAGLLIGGALGNVVDRVLYGAVADFINMSCCGINNPFSFNVADVAIFAGAIGLALLPDGRTPPSRKTKA</sequence>
<comment type="pathway">
    <text evidence="9">Protein modification; lipoprotein biosynthesis (signal peptide cleavage).</text>
</comment>
<organism evidence="12 13">
    <name type="scientific">Loktanella salsilacus</name>
    <dbReference type="NCBI Taxonomy" id="195913"/>
    <lineage>
        <taxon>Bacteria</taxon>
        <taxon>Pseudomonadati</taxon>
        <taxon>Pseudomonadota</taxon>
        <taxon>Alphaproteobacteria</taxon>
        <taxon>Rhodobacterales</taxon>
        <taxon>Roseobacteraceae</taxon>
        <taxon>Loktanella</taxon>
    </lineage>
</organism>
<dbReference type="InterPro" id="IPR001872">
    <property type="entry name" value="Peptidase_A8"/>
</dbReference>
<feature type="transmembrane region" description="Helical" evidence="9">
    <location>
        <begin position="63"/>
        <end position="81"/>
    </location>
</feature>
<evidence type="ECO:0000256" key="8">
    <source>
        <dbReference type="ARBA" id="ARBA00023136"/>
    </source>
</evidence>
<reference evidence="12 13" key="1">
    <citation type="submission" date="2016-10" db="EMBL/GenBank/DDBJ databases">
        <authorList>
            <person name="de Groot N.N."/>
        </authorList>
    </citation>
    <scope>NUCLEOTIDE SEQUENCE [LARGE SCALE GENOMIC DNA]</scope>
    <source>
        <strain evidence="12 13">DSM 16199</strain>
    </source>
</reference>
<evidence type="ECO:0000256" key="10">
    <source>
        <dbReference type="RuleBase" id="RU000594"/>
    </source>
</evidence>
<keyword evidence="4 9" id="KW-0812">Transmembrane</keyword>
<proteinExistence type="inferred from homology"/>
<keyword evidence="8 9" id="KW-0472">Membrane</keyword>
<dbReference type="RefSeq" id="WP_090190186.1">
    <property type="nucleotide sequence ID" value="NZ_CP072994.1"/>
</dbReference>
<dbReference type="AlphaFoldDB" id="A0A1I4GSM2"/>
<dbReference type="PROSITE" id="PS00855">
    <property type="entry name" value="SPASE_II"/>
    <property type="match status" value="1"/>
</dbReference>
<evidence type="ECO:0000256" key="7">
    <source>
        <dbReference type="ARBA" id="ARBA00022989"/>
    </source>
</evidence>
<evidence type="ECO:0000256" key="11">
    <source>
        <dbReference type="RuleBase" id="RU004181"/>
    </source>
</evidence>
<dbReference type="GO" id="GO:0005886">
    <property type="term" value="C:plasma membrane"/>
    <property type="evidence" value="ECO:0007669"/>
    <property type="project" value="UniProtKB-SubCell"/>
</dbReference>
<evidence type="ECO:0000256" key="3">
    <source>
        <dbReference type="ARBA" id="ARBA00022670"/>
    </source>
</evidence>
<evidence type="ECO:0000256" key="1">
    <source>
        <dbReference type="ARBA" id="ARBA00006139"/>
    </source>
</evidence>
<dbReference type="PANTHER" id="PTHR33695">
    <property type="entry name" value="LIPOPROTEIN SIGNAL PEPTIDASE"/>
    <property type="match status" value="1"/>
</dbReference>
<keyword evidence="3 9" id="KW-0645">Protease</keyword>
<name>A0A1I4GSM2_9RHOB</name>
<dbReference type="Pfam" id="PF01252">
    <property type="entry name" value="Peptidase_A8"/>
    <property type="match status" value="1"/>
</dbReference>
<accession>A0A1I4GSM2</accession>
<keyword evidence="6 9" id="KW-0378">Hydrolase</keyword>
<feature type="transmembrane region" description="Helical" evidence="9">
    <location>
        <begin position="88"/>
        <end position="108"/>
    </location>
</feature>
<evidence type="ECO:0000256" key="4">
    <source>
        <dbReference type="ARBA" id="ARBA00022692"/>
    </source>
</evidence>
<dbReference type="Proteomes" id="UP000199550">
    <property type="component" value="Unassembled WGS sequence"/>
</dbReference>
<gene>
    <name evidence="9" type="primary">lspA</name>
    <name evidence="12" type="ORF">SAMN04488004_11447</name>
</gene>
<evidence type="ECO:0000313" key="12">
    <source>
        <dbReference type="EMBL" id="SFL32909.1"/>
    </source>
</evidence>
<dbReference type="HAMAP" id="MF_00161">
    <property type="entry name" value="LspA"/>
    <property type="match status" value="1"/>
</dbReference>
<feature type="transmembrane region" description="Helical" evidence="9">
    <location>
        <begin position="128"/>
        <end position="147"/>
    </location>
</feature>
<evidence type="ECO:0000256" key="2">
    <source>
        <dbReference type="ARBA" id="ARBA00022475"/>
    </source>
</evidence>
<dbReference type="NCBIfam" id="TIGR00077">
    <property type="entry name" value="lspA"/>
    <property type="match status" value="1"/>
</dbReference>
<dbReference type="GeneID" id="97889603"/>
<comment type="similarity">
    <text evidence="1 9 11">Belongs to the peptidase A8 family.</text>
</comment>
<comment type="catalytic activity">
    <reaction evidence="9 10">
        <text>Release of signal peptides from bacterial membrane prolipoproteins. Hydrolyzes -Xaa-Yaa-Zaa-|-(S,diacylglyceryl)Cys-, in which Xaa is hydrophobic (preferably Leu), and Yaa (Ala or Ser) and Zaa (Gly or Ala) have small, neutral side chains.</text>
        <dbReference type="EC" id="3.4.23.36"/>
    </reaction>
</comment>
<feature type="active site" evidence="9">
    <location>
        <position position="115"/>
    </location>
</feature>
<evidence type="ECO:0000313" key="13">
    <source>
        <dbReference type="Proteomes" id="UP000199550"/>
    </source>
</evidence>
<keyword evidence="13" id="KW-1185">Reference proteome</keyword>
<feature type="active site" evidence="9">
    <location>
        <position position="134"/>
    </location>
</feature>
<dbReference type="PANTHER" id="PTHR33695:SF1">
    <property type="entry name" value="LIPOPROTEIN SIGNAL PEPTIDASE"/>
    <property type="match status" value="1"/>
</dbReference>
<dbReference type="UniPathway" id="UPA00665"/>
<dbReference type="STRING" id="195913.SAMN04488004_11447"/>
<comment type="subcellular location">
    <subcellularLocation>
        <location evidence="9">Cell membrane</location>
        <topology evidence="9">Multi-pass membrane protein</topology>
    </subcellularLocation>
</comment>
<protein>
    <recommendedName>
        <fullName evidence="9">Lipoprotein signal peptidase</fullName>
        <ecNumber evidence="9">3.4.23.36</ecNumber>
    </recommendedName>
    <alternativeName>
        <fullName evidence="9">Prolipoprotein signal peptidase</fullName>
    </alternativeName>
    <alternativeName>
        <fullName evidence="9">Signal peptidase II</fullName>
        <shortName evidence="9">SPase II</shortName>
    </alternativeName>
</protein>
<dbReference type="EC" id="3.4.23.36" evidence="9"/>
<dbReference type="GO" id="GO:0006508">
    <property type="term" value="P:proteolysis"/>
    <property type="evidence" value="ECO:0007669"/>
    <property type="project" value="UniProtKB-KW"/>
</dbReference>
<comment type="function">
    <text evidence="9 10">This protein specifically catalyzes the removal of signal peptides from prolipoproteins.</text>
</comment>
<keyword evidence="5 9" id="KW-0064">Aspartyl protease</keyword>
<keyword evidence="2 9" id="KW-1003">Cell membrane</keyword>
<dbReference type="EMBL" id="FOTF01000014">
    <property type="protein sequence ID" value="SFL32909.1"/>
    <property type="molecule type" value="Genomic_DNA"/>
</dbReference>
<evidence type="ECO:0000256" key="9">
    <source>
        <dbReference type="HAMAP-Rule" id="MF_00161"/>
    </source>
</evidence>
<comment type="caution">
    <text evidence="9">Lacks conserved residue(s) required for the propagation of feature annotation.</text>
</comment>
<dbReference type="OrthoDB" id="9810259at2"/>
<keyword evidence="7 9" id="KW-1133">Transmembrane helix</keyword>
<evidence type="ECO:0000256" key="5">
    <source>
        <dbReference type="ARBA" id="ARBA00022750"/>
    </source>
</evidence>
<evidence type="ECO:0000256" key="6">
    <source>
        <dbReference type="ARBA" id="ARBA00022801"/>
    </source>
</evidence>
<dbReference type="GO" id="GO:0004190">
    <property type="term" value="F:aspartic-type endopeptidase activity"/>
    <property type="evidence" value="ECO:0007669"/>
    <property type="project" value="UniProtKB-UniRule"/>
</dbReference>